<reference evidence="2" key="1">
    <citation type="journal article" date="2018" name="DNA Res.">
        <title>Multiple hybrid de novo genome assembly of finger millet, an orphan allotetraploid crop.</title>
        <authorList>
            <person name="Hatakeyama M."/>
            <person name="Aluri S."/>
            <person name="Balachadran M.T."/>
            <person name="Sivarajan S.R."/>
            <person name="Patrignani A."/>
            <person name="Gruter S."/>
            <person name="Poveda L."/>
            <person name="Shimizu-Inatsugi R."/>
            <person name="Baeten J."/>
            <person name="Francoijs K.J."/>
            <person name="Nataraja K.N."/>
            <person name="Reddy Y.A.N."/>
            <person name="Phadnis S."/>
            <person name="Ravikumar R.L."/>
            <person name="Schlapbach R."/>
            <person name="Sreeman S.M."/>
            <person name="Shimizu K.K."/>
        </authorList>
    </citation>
    <scope>NUCLEOTIDE SEQUENCE</scope>
</reference>
<dbReference type="SUPFAM" id="SSF52540">
    <property type="entry name" value="P-loop containing nucleoside triphosphate hydrolases"/>
    <property type="match status" value="1"/>
</dbReference>
<evidence type="ECO:0000259" key="1">
    <source>
        <dbReference type="Pfam" id="PF13086"/>
    </source>
</evidence>
<dbReference type="InterPro" id="IPR027417">
    <property type="entry name" value="P-loop_NTPase"/>
</dbReference>
<protein>
    <recommendedName>
        <fullName evidence="1">DNA2/NAM7 helicase helicase domain-containing protein</fullName>
    </recommendedName>
</protein>
<gene>
    <name evidence="2" type="primary">gb14580</name>
    <name evidence="2" type="ORF">PR202_gb14580</name>
</gene>
<dbReference type="PANTHER" id="PTHR10887:SF479">
    <property type="entry name" value="DNA2_NAM7 HELICASE HELICASE DOMAIN-CONTAINING PROTEIN"/>
    <property type="match status" value="1"/>
</dbReference>
<dbReference type="EMBL" id="BQKI01000079">
    <property type="protein sequence ID" value="GJN26631.1"/>
    <property type="molecule type" value="Genomic_DNA"/>
</dbReference>
<accession>A0AAV5EVP4</accession>
<dbReference type="InterPro" id="IPR045055">
    <property type="entry name" value="DNA2/NAM7-like"/>
</dbReference>
<organism evidence="2 3">
    <name type="scientific">Eleusine coracana subsp. coracana</name>
    <dbReference type="NCBI Taxonomy" id="191504"/>
    <lineage>
        <taxon>Eukaryota</taxon>
        <taxon>Viridiplantae</taxon>
        <taxon>Streptophyta</taxon>
        <taxon>Embryophyta</taxon>
        <taxon>Tracheophyta</taxon>
        <taxon>Spermatophyta</taxon>
        <taxon>Magnoliopsida</taxon>
        <taxon>Liliopsida</taxon>
        <taxon>Poales</taxon>
        <taxon>Poaceae</taxon>
        <taxon>PACMAD clade</taxon>
        <taxon>Chloridoideae</taxon>
        <taxon>Cynodonteae</taxon>
        <taxon>Eleusininae</taxon>
        <taxon>Eleusine</taxon>
    </lineage>
</organism>
<evidence type="ECO:0000313" key="2">
    <source>
        <dbReference type="EMBL" id="GJN26631.1"/>
    </source>
</evidence>
<dbReference type="Gene3D" id="3.40.50.300">
    <property type="entry name" value="P-loop containing nucleotide triphosphate hydrolases"/>
    <property type="match status" value="1"/>
</dbReference>
<dbReference type="PANTHER" id="PTHR10887">
    <property type="entry name" value="DNA2/NAM7 HELICASE FAMILY"/>
    <property type="match status" value="1"/>
</dbReference>
<dbReference type="AlphaFoldDB" id="A0AAV5EVP4"/>
<dbReference type="GO" id="GO:0004386">
    <property type="term" value="F:helicase activity"/>
    <property type="evidence" value="ECO:0007669"/>
    <property type="project" value="InterPro"/>
</dbReference>
<dbReference type="InterPro" id="IPR041677">
    <property type="entry name" value="DNA2/NAM7_AAA_11"/>
</dbReference>
<reference evidence="2" key="2">
    <citation type="submission" date="2021-12" db="EMBL/GenBank/DDBJ databases">
        <title>Resequencing data analysis of finger millet.</title>
        <authorList>
            <person name="Hatakeyama M."/>
            <person name="Aluri S."/>
            <person name="Balachadran M.T."/>
            <person name="Sivarajan S.R."/>
            <person name="Poveda L."/>
            <person name="Shimizu-Inatsugi R."/>
            <person name="Schlapbach R."/>
            <person name="Sreeman S.M."/>
            <person name="Shimizu K.K."/>
        </authorList>
    </citation>
    <scope>NUCLEOTIDE SEQUENCE</scope>
</reference>
<comment type="caution">
    <text evidence="2">The sequence shown here is derived from an EMBL/GenBank/DDBJ whole genome shotgun (WGS) entry which is preliminary data.</text>
</comment>
<proteinExistence type="predicted"/>
<sequence>MLMAQLSEFRRSAKMGKGKGARNAMIKPDDELVGLSFSWSFQDIMNQDLFKDKANTIPDSFSGLKSYLDSFRIPLLEEMRAEMSSNLESLSNHSSTMAIHSLIPRGKGVFKNSFHYSVTVARHRGACSPCIGDIIMLTDAMPRRPAEIASSGRAYCLAHVKNVNARDKFSFEVRASKKIEDSDCYAFPVSLLSFIPYVRIWRCLDHDAAVKKISEHAVAGFLCSRGHLGRRRGSHAVRVQAQRLAGRRRNELRLGGASKFSLIWGPPGTGKTKTISVLLLLLLTSQTTTTSKCRVLTCAPTNTAISQVAARVMALRSQRADGREGGCVGDLLLFGNKERMAVRGDLAEIFLDTRVKRLKQNFSPANGWRHCLVSVQAFLGGQGQ</sequence>
<evidence type="ECO:0000313" key="3">
    <source>
        <dbReference type="Proteomes" id="UP001054889"/>
    </source>
</evidence>
<keyword evidence="3" id="KW-1185">Reference proteome</keyword>
<feature type="domain" description="DNA2/NAM7 helicase helicase" evidence="1">
    <location>
        <begin position="257"/>
        <end position="360"/>
    </location>
</feature>
<name>A0AAV5EVP4_ELECO</name>
<dbReference type="Pfam" id="PF13086">
    <property type="entry name" value="AAA_11"/>
    <property type="match status" value="1"/>
</dbReference>
<dbReference type="Proteomes" id="UP001054889">
    <property type="component" value="Unassembled WGS sequence"/>
</dbReference>